<dbReference type="InterPro" id="IPR009057">
    <property type="entry name" value="Homeodomain-like_sf"/>
</dbReference>
<dbReference type="EMBL" id="JAAAXJ010000040">
    <property type="protein sequence ID" value="NBJ27335.1"/>
    <property type="molecule type" value="Genomic_DNA"/>
</dbReference>
<proteinExistence type="predicted"/>
<comment type="caution">
    <text evidence="4">The sequence shown here is derived from an EMBL/GenBank/DDBJ whole genome shotgun (WGS) entry which is preliminary data.</text>
</comment>
<dbReference type="Gene3D" id="1.10.10.60">
    <property type="entry name" value="Homeodomain-like"/>
    <property type="match status" value="1"/>
</dbReference>
<evidence type="ECO:0000313" key="5">
    <source>
        <dbReference type="Proteomes" id="UP000818323"/>
    </source>
</evidence>
<name>A0ABW9Z4E1_9HYPH</name>
<dbReference type="SUPFAM" id="SSF46689">
    <property type="entry name" value="Homeodomain-like"/>
    <property type="match status" value="1"/>
</dbReference>
<dbReference type="SUPFAM" id="SSF48498">
    <property type="entry name" value="Tetracyclin repressor-like, C-terminal domain"/>
    <property type="match status" value="1"/>
</dbReference>
<dbReference type="Gene3D" id="1.10.357.10">
    <property type="entry name" value="Tetracycline Repressor, domain 2"/>
    <property type="match status" value="1"/>
</dbReference>
<organism evidence="4 5">
    <name type="scientific">Microvirga arsenatis</name>
    <dbReference type="NCBI Taxonomy" id="2692265"/>
    <lineage>
        <taxon>Bacteria</taxon>
        <taxon>Pseudomonadati</taxon>
        <taxon>Pseudomonadota</taxon>
        <taxon>Alphaproteobacteria</taxon>
        <taxon>Hyphomicrobiales</taxon>
        <taxon>Methylobacteriaceae</taxon>
        <taxon>Microvirga</taxon>
    </lineage>
</organism>
<feature type="domain" description="HTH tetR-type" evidence="3">
    <location>
        <begin position="20"/>
        <end position="80"/>
    </location>
</feature>
<accession>A0ABW9Z4E1</accession>
<reference evidence="4 5" key="1">
    <citation type="submission" date="2020-01" db="EMBL/GenBank/DDBJ databases">
        <title>Microvirga sp. nov., an arsenate reduction bacterium isolated from Tibet hotspring sediments.</title>
        <authorList>
            <person name="Yuan C.-G."/>
        </authorList>
    </citation>
    <scope>NUCLEOTIDE SEQUENCE [LARGE SCALE GENOMIC DNA]</scope>
    <source>
        <strain evidence="4 5">SYSU G3D203</strain>
    </source>
</reference>
<dbReference type="PROSITE" id="PS01081">
    <property type="entry name" value="HTH_TETR_1"/>
    <property type="match status" value="1"/>
</dbReference>
<dbReference type="InterPro" id="IPR050109">
    <property type="entry name" value="HTH-type_TetR-like_transc_reg"/>
</dbReference>
<evidence type="ECO:0000259" key="3">
    <source>
        <dbReference type="PROSITE" id="PS50977"/>
    </source>
</evidence>
<dbReference type="PROSITE" id="PS50977">
    <property type="entry name" value="HTH_TETR_2"/>
    <property type="match status" value="1"/>
</dbReference>
<dbReference type="InterPro" id="IPR001647">
    <property type="entry name" value="HTH_TetR"/>
</dbReference>
<keyword evidence="1 2" id="KW-0238">DNA-binding</keyword>
<keyword evidence="5" id="KW-1185">Reference proteome</keyword>
<feature type="DNA-binding region" description="H-T-H motif" evidence="2">
    <location>
        <begin position="43"/>
        <end position="62"/>
    </location>
</feature>
<protein>
    <submittedName>
        <fullName evidence="4">TetR family transcriptional regulator</fullName>
    </submittedName>
</protein>
<dbReference type="PANTHER" id="PTHR30055:SF146">
    <property type="entry name" value="HTH-TYPE TRANSCRIPTIONAL DUAL REGULATOR CECR"/>
    <property type="match status" value="1"/>
</dbReference>
<dbReference type="InterPro" id="IPR023772">
    <property type="entry name" value="DNA-bd_HTH_TetR-type_CS"/>
</dbReference>
<dbReference type="Pfam" id="PF14246">
    <property type="entry name" value="TetR_C_7"/>
    <property type="match status" value="1"/>
</dbReference>
<gene>
    <name evidence="4" type="ORF">GR303_23785</name>
</gene>
<dbReference type="InterPro" id="IPR036271">
    <property type="entry name" value="Tet_transcr_reg_TetR-rel_C_sf"/>
</dbReference>
<evidence type="ECO:0000256" key="2">
    <source>
        <dbReference type="PROSITE-ProRule" id="PRU00335"/>
    </source>
</evidence>
<dbReference type="Proteomes" id="UP000818323">
    <property type="component" value="Unassembled WGS sequence"/>
</dbReference>
<evidence type="ECO:0000256" key="1">
    <source>
        <dbReference type="ARBA" id="ARBA00023125"/>
    </source>
</evidence>
<dbReference type="InterPro" id="IPR039536">
    <property type="entry name" value="TetR_C_Proteobacteria"/>
</dbReference>
<dbReference type="PRINTS" id="PR00455">
    <property type="entry name" value="HTHTETR"/>
</dbReference>
<sequence length="217" mass="24037">MGQAKVRAKRTGRPSLVEAERLTEHIVEVAARFFLEQGFDATSIDQIAAAAKISKRTLYARFPTKADLFEAVIVTAYEASIRSMEKAERKAGTTQDRLYALSLSLWADLSTAESIARDRLVIAEAVRFPHMAQIMNNAGVQRAAQIVEHILLDGIAAGEIRQLDARFAAEQFFNAVLLGARQRVLIGLEPPELTYIRKRQLQRSVELFLHGCGSGKA</sequence>
<evidence type="ECO:0000313" key="4">
    <source>
        <dbReference type="EMBL" id="NBJ27335.1"/>
    </source>
</evidence>
<dbReference type="PANTHER" id="PTHR30055">
    <property type="entry name" value="HTH-TYPE TRANSCRIPTIONAL REGULATOR RUTR"/>
    <property type="match status" value="1"/>
</dbReference>
<dbReference type="Pfam" id="PF00440">
    <property type="entry name" value="TetR_N"/>
    <property type="match status" value="1"/>
</dbReference>
<dbReference type="RefSeq" id="WP_161726884.1">
    <property type="nucleotide sequence ID" value="NZ_JAAAXI010000050.1"/>
</dbReference>